<dbReference type="Proteomes" id="UP000231343">
    <property type="component" value="Unassembled WGS sequence"/>
</dbReference>
<dbReference type="AlphaFoldDB" id="A0A2H0XUX0"/>
<protein>
    <recommendedName>
        <fullName evidence="3">C_GCAxxG_C_C family protein</fullName>
    </recommendedName>
</protein>
<organism evidence="1 2">
    <name type="scientific">Candidatus Saganbacteria bacterium CG08_land_8_20_14_0_20_45_16</name>
    <dbReference type="NCBI Taxonomy" id="2014293"/>
    <lineage>
        <taxon>Bacteria</taxon>
        <taxon>Bacillati</taxon>
        <taxon>Saganbacteria</taxon>
    </lineage>
</organism>
<comment type="caution">
    <text evidence="1">The sequence shown here is derived from an EMBL/GenBank/DDBJ whole genome shotgun (WGS) entry which is preliminary data.</text>
</comment>
<name>A0A2H0XUX0_UNCSA</name>
<evidence type="ECO:0000313" key="2">
    <source>
        <dbReference type="Proteomes" id="UP000231343"/>
    </source>
</evidence>
<reference evidence="1 2" key="1">
    <citation type="submission" date="2017-09" db="EMBL/GenBank/DDBJ databases">
        <title>Depth-based differentiation of microbial function through sediment-hosted aquifers and enrichment of novel symbionts in the deep terrestrial subsurface.</title>
        <authorList>
            <person name="Probst A.J."/>
            <person name="Ladd B."/>
            <person name="Jarett J.K."/>
            <person name="Geller-Mcgrath D.E."/>
            <person name="Sieber C.M."/>
            <person name="Emerson J.B."/>
            <person name="Anantharaman K."/>
            <person name="Thomas B.C."/>
            <person name="Malmstrom R."/>
            <person name="Stieglmeier M."/>
            <person name="Klingl A."/>
            <person name="Woyke T."/>
            <person name="Ryan C.M."/>
            <person name="Banfield J.F."/>
        </authorList>
    </citation>
    <scope>NUCLEOTIDE SEQUENCE [LARGE SCALE GENOMIC DNA]</scope>
    <source>
        <strain evidence="1">CG08_land_8_20_14_0_20_45_16</strain>
    </source>
</reference>
<dbReference type="EMBL" id="PEYM01000117">
    <property type="protein sequence ID" value="PIS28750.1"/>
    <property type="molecule type" value="Genomic_DNA"/>
</dbReference>
<accession>A0A2H0XUX0</accession>
<evidence type="ECO:0000313" key="1">
    <source>
        <dbReference type="EMBL" id="PIS28750.1"/>
    </source>
</evidence>
<proteinExistence type="predicted"/>
<evidence type="ECO:0008006" key="3">
    <source>
        <dbReference type="Google" id="ProtNLM"/>
    </source>
</evidence>
<gene>
    <name evidence="1" type="ORF">COT42_07055</name>
</gene>
<sequence length="120" mass="12999">MKVKKALSNFIGRNGAKRLNCAQSVAAVYLEDGLLSEEEFAALAGSGYGRAPEGCCGSAYAARCILQKFGVEKVAQFDRAFIAYAKSLACKEIRSLGQIKCFQTVKKATELVELLLRKAQ</sequence>